<evidence type="ECO:0000256" key="2">
    <source>
        <dbReference type="ARBA" id="ARBA00023125"/>
    </source>
</evidence>
<name>A0A2T3G5G2_9FIRM</name>
<keyword evidence="6" id="KW-1185">Reference proteome</keyword>
<dbReference type="SMART" id="SM00347">
    <property type="entry name" value="HTH_MARR"/>
    <property type="match status" value="1"/>
</dbReference>
<reference evidence="5 6" key="1">
    <citation type="journal article" date="2019" name="Int. J. Syst. Evol. Microbiol.">
        <title>Faecalibacillus intestinalis gen. nov., sp. nov. and Faecalibacillus faecis sp. nov., isolated from human faeces.</title>
        <authorList>
            <person name="Seo B."/>
            <person name="Jeon K."/>
            <person name="Baek I."/>
            <person name="Lee Y.M."/>
            <person name="Baek K."/>
            <person name="Ko G."/>
        </authorList>
    </citation>
    <scope>NUCLEOTIDE SEQUENCE [LARGE SCALE GENOMIC DNA]</scope>
    <source>
        <strain evidence="5 6">SNUG30099</strain>
    </source>
</reference>
<keyword evidence="3" id="KW-0804">Transcription</keyword>
<dbReference type="InterPro" id="IPR036388">
    <property type="entry name" value="WH-like_DNA-bd_sf"/>
</dbReference>
<dbReference type="Proteomes" id="UP000240974">
    <property type="component" value="Unassembled WGS sequence"/>
</dbReference>
<keyword evidence="1" id="KW-0805">Transcription regulation</keyword>
<dbReference type="InterPro" id="IPR000835">
    <property type="entry name" value="HTH_MarR-typ"/>
</dbReference>
<dbReference type="InterPro" id="IPR036390">
    <property type="entry name" value="WH_DNA-bd_sf"/>
</dbReference>
<dbReference type="InterPro" id="IPR023187">
    <property type="entry name" value="Tscrpt_reg_MarR-type_CS"/>
</dbReference>
<dbReference type="GO" id="GO:0003700">
    <property type="term" value="F:DNA-binding transcription factor activity"/>
    <property type="evidence" value="ECO:0007669"/>
    <property type="project" value="InterPro"/>
</dbReference>
<dbReference type="Gene3D" id="1.10.10.10">
    <property type="entry name" value="Winged helix-like DNA-binding domain superfamily/Winged helix DNA-binding domain"/>
    <property type="match status" value="1"/>
</dbReference>
<gene>
    <name evidence="5" type="ORF">C7U54_03535</name>
</gene>
<evidence type="ECO:0000259" key="4">
    <source>
        <dbReference type="PROSITE" id="PS50995"/>
    </source>
</evidence>
<dbReference type="SUPFAM" id="SSF46785">
    <property type="entry name" value="Winged helix' DNA-binding domain"/>
    <property type="match status" value="1"/>
</dbReference>
<evidence type="ECO:0000313" key="6">
    <source>
        <dbReference type="Proteomes" id="UP000240974"/>
    </source>
</evidence>
<proteinExistence type="predicted"/>
<dbReference type="Pfam" id="PF12802">
    <property type="entry name" value="MarR_2"/>
    <property type="match status" value="1"/>
</dbReference>
<comment type="caution">
    <text evidence="5">The sequence shown here is derived from an EMBL/GenBank/DDBJ whole genome shotgun (WGS) entry which is preliminary data.</text>
</comment>
<dbReference type="PROSITE" id="PS01117">
    <property type="entry name" value="HTH_MARR_1"/>
    <property type="match status" value="1"/>
</dbReference>
<dbReference type="PROSITE" id="PS50995">
    <property type="entry name" value="HTH_MARR_2"/>
    <property type="match status" value="1"/>
</dbReference>
<organism evidence="5 6">
    <name type="scientific">Faecalibacillus intestinalis</name>
    <dbReference type="NCBI Taxonomy" id="1982626"/>
    <lineage>
        <taxon>Bacteria</taxon>
        <taxon>Bacillati</taxon>
        <taxon>Bacillota</taxon>
        <taxon>Erysipelotrichia</taxon>
        <taxon>Erysipelotrichales</taxon>
        <taxon>Coprobacillaceae</taxon>
        <taxon>Faecalibacillus</taxon>
    </lineage>
</organism>
<dbReference type="GO" id="GO:0003677">
    <property type="term" value="F:DNA binding"/>
    <property type="evidence" value="ECO:0007669"/>
    <property type="project" value="UniProtKB-KW"/>
</dbReference>
<accession>A0A2T3G5G2</accession>
<dbReference type="AlphaFoldDB" id="A0A2T3G5G2"/>
<dbReference type="InterPro" id="IPR011991">
    <property type="entry name" value="ArsR-like_HTH"/>
</dbReference>
<evidence type="ECO:0000313" key="5">
    <source>
        <dbReference type="EMBL" id="PST42742.1"/>
    </source>
</evidence>
<dbReference type="CDD" id="cd00090">
    <property type="entry name" value="HTH_ARSR"/>
    <property type="match status" value="1"/>
</dbReference>
<sequence length="165" mass="19434">MFSILTNRRCLMELLEFEDIKEIFLQFKSLHKNIQELTSKKSNREGLSADQCYLLGLIDHFGHPNQKILAERLKITPATLSVRLQRLEKAGFIEKVVSRHDKRNVSLHITEKGKEEIKSCKDDMKMFTTRLFGGINKEDLDRMKTYCQIFEKNIRLMKEELDVQD</sequence>
<evidence type="ECO:0000256" key="1">
    <source>
        <dbReference type="ARBA" id="ARBA00023015"/>
    </source>
</evidence>
<feature type="domain" description="HTH marR-type" evidence="4">
    <location>
        <begin position="16"/>
        <end position="155"/>
    </location>
</feature>
<protein>
    <recommendedName>
        <fullName evidence="4">HTH marR-type domain-containing protein</fullName>
    </recommendedName>
</protein>
<dbReference type="PANTHER" id="PTHR42756:SF1">
    <property type="entry name" value="TRANSCRIPTIONAL REPRESSOR OF EMRAB OPERON"/>
    <property type="match status" value="1"/>
</dbReference>
<dbReference type="PANTHER" id="PTHR42756">
    <property type="entry name" value="TRANSCRIPTIONAL REGULATOR, MARR"/>
    <property type="match status" value="1"/>
</dbReference>
<dbReference type="EMBL" id="PYLQ01000003">
    <property type="protein sequence ID" value="PST42742.1"/>
    <property type="molecule type" value="Genomic_DNA"/>
</dbReference>
<keyword evidence="2" id="KW-0238">DNA-binding</keyword>
<evidence type="ECO:0000256" key="3">
    <source>
        <dbReference type="ARBA" id="ARBA00023163"/>
    </source>
</evidence>